<proteinExistence type="predicted"/>
<feature type="compositionally biased region" description="Acidic residues" evidence="1">
    <location>
        <begin position="134"/>
        <end position="143"/>
    </location>
</feature>
<dbReference type="InterPro" id="IPR036561">
    <property type="entry name" value="MAM33_sf"/>
</dbReference>
<dbReference type="InterPro" id="IPR003428">
    <property type="entry name" value="MAM33"/>
</dbReference>
<dbReference type="PANTHER" id="PTHR10826">
    <property type="entry name" value="COMPLEMENT COMPONENT 1"/>
    <property type="match status" value="1"/>
</dbReference>
<dbReference type="AlphaFoldDB" id="A0AAW2D0J7"/>
<name>A0AAW2D0J7_9ROSI</name>
<feature type="region of interest" description="Disordered" evidence="1">
    <location>
        <begin position="196"/>
        <end position="241"/>
    </location>
</feature>
<feature type="region of interest" description="Disordered" evidence="1">
    <location>
        <begin position="129"/>
        <end position="149"/>
    </location>
</feature>
<dbReference type="EMBL" id="JAZDWU010000005">
    <property type="protein sequence ID" value="KAL0003204.1"/>
    <property type="molecule type" value="Genomic_DNA"/>
</dbReference>
<organism evidence="2 3">
    <name type="scientific">Lithocarpus litseifolius</name>
    <dbReference type="NCBI Taxonomy" id="425828"/>
    <lineage>
        <taxon>Eukaryota</taxon>
        <taxon>Viridiplantae</taxon>
        <taxon>Streptophyta</taxon>
        <taxon>Embryophyta</taxon>
        <taxon>Tracheophyta</taxon>
        <taxon>Spermatophyta</taxon>
        <taxon>Magnoliopsida</taxon>
        <taxon>eudicotyledons</taxon>
        <taxon>Gunneridae</taxon>
        <taxon>Pentapetalae</taxon>
        <taxon>rosids</taxon>
        <taxon>fabids</taxon>
        <taxon>Fagales</taxon>
        <taxon>Fagaceae</taxon>
        <taxon>Lithocarpus</taxon>
    </lineage>
</organism>
<gene>
    <name evidence="2" type="ORF">SO802_016985</name>
</gene>
<dbReference type="GO" id="GO:0005759">
    <property type="term" value="C:mitochondrial matrix"/>
    <property type="evidence" value="ECO:0007669"/>
    <property type="project" value="InterPro"/>
</dbReference>
<evidence type="ECO:0000256" key="1">
    <source>
        <dbReference type="SAM" id="MobiDB-lite"/>
    </source>
</evidence>
<comment type="caution">
    <text evidence="2">The sequence shown here is derived from an EMBL/GenBank/DDBJ whole genome shotgun (WGS) entry which is preliminary data.</text>
</comment>
<accession>A0AAW2D0J7</accession>
<sequence>MAFTSILRKSSSSLAPLATRLVRGNHHRALFTAKTQSNLSHSHCPSFLSPLAPNFHYSSASMMPNSDETLLRVIQSEMQCLQETDDHDRVEQIPSDFPFKIVDNPGLQTLTLKRTYQGEEIEVEVHMPDLVTGENDDDPDGDDSEKASLSSLPLVVSVSKKNRRSLEFSCISYPDEIEIDSLAVKRPGISEDEIAYKGPSFNDLPHLQKPFKRHNQPPPTTTRCKHKPPPTVPNPDWEEGK</sequence>
<evidence type="ECO:0000313" key="2">
    <source>
        <dbReference type="EMBL" id="KAL0003204.1"/>
    </source>
</evidence>
<dbReference type="Gene3D" id="3.10.280.10">
    <property type="entry name" value="Mitochondrial glycoprotein"/>
    <property type="match status" value="1"/>
</dbReference>
<dbReference type="SUPFAM" id="SSF54529">
    <property type="entry name" value="Mitochondrial glycoprotein MAM33-like"/>
    <property type="match status" value="1"/>
</dbReference>
<keyword evidence="3" id="KW-1185">Reference proteome</keyword>
<protein>
    <submittedName>
        <fullName evidence="2">Uncharacterized protein</fullName>
    </submittedName>
</protein>
<dbReference type="Pfam" id="PF02330">
    <property type="entry name" value="MAM33"/>
    <property type="match status" value="1"/>
</dbReference>
<evidence type="ECO:0000313" key="3">
    <source>
        <dbReference type="Proteomes" id="UP001459277"/>
    </source>
</evidence>
<dbReference type="Proteomes" id="UP001459277">
    <property type="component" value="Unassembled WGS sequence"/>
</dbReference>
<reference evidence="2 3" key="1">
    <citation type="submission" date="2024-01" db="EMBL/GenBank/DDBJ databases">
        <title>A telomere-to-telomere, gap-free genome of sweet tea (Lithocarpus litseifolius).</title>
        <authorList>
            <person name="Zhou J."/>
        </authorList>
    </citation>
    <scope>NUCLEOTIDE SEQUENCE [LARGE SCALE GENOMIC DNA]</scope>
    <source>
        <strain evidence="2">Zhou-2022a</strain>
        <tissue evidence="2">Leaf</tissue>
    </source>
</reference>
<dbReference type="PANTHER" id="PTHR10826:SF41">
    <property type="entry name" value="MITOCHONDRIAL GLYCOPROTEIN FAMILY PROTEIN"/>
    <property type="match status" value="1"/>
</dbReference>